<feature type="domain" description="Amidohydrolase 3" evidence="1">
    <location>
        <begin position="50"/>
        <end position="538"/>
    </location>
</feature>
<organism evidence="2 3">
    <name type="scientific">Geosporobacter ferrireducens</name>
    <dbReference type="NCBI Taxonomy" id="1424294"/>
    <lineage>
        <taxon>Bacteria</taxon>
        <taxon>Bacillati</taxon>
        <taxon>Bacillota</taxon>
        <taxon>Clostridia</taxon>
        <taxon>Peptostreptococcales</taxon>
        <taxon>Thermotaleaceae</taxon>
        <taxon>Geosporobacter</taxon>
    </lineage>
</organism>
<dbReference type="STRING" id="1424294.Gferi_17695"/>
<dbReference type="Gene3D" id="2.30.40.10">
    <property type="entry name" value="Urease, subunit C, domain 1"/>
    <property type="match status" value="1"/>
</dbReference>
<protein>
    <recommendedName>
        <fullName evidence="1">Amidohydrolase 3 domain-containing protein</fullName>
    </recommendedName>
</protein>
<accession>A0A1D8GJY8</accession>
<dbReference type="InterPro" id="IPR032466">
    <property type="entry name" value="Metal_Hydrolase"/>
</dbReference>
<evidence type="ECO:0000313" key="3">
    <source>
        <dbReference type="Proteomes" id="UP000095743"/>
    </source>
</evidence>
<dbReference type="AlphaFoldDB" id="A0A1D8GJY8"/>
<dbReference type="OrthoDB" id="9767366at2"/>
<dbReference type="Proteomes" id="UP000095743">
    <property type="component" value="Chromosome"/>
</dbReference>
<dbReference type="Pfam" id="PF07969">
    <property type="entry name" value="Amidohydro_3"/>
    <property type="match status" value="1"/>
</dbReference>
<dbReference type="InterPro" id="IPR011059">
    <property type="entry name" value="Metal-dep_hydrolase_composite"/>
</dbReference>
<dbReference type="GO" id="GO:0016810">
    <property type="term" value="F:hydrolase activity, acting on carbon-nitrogen (but not peptide) bonds"/>
    <property type="evidence" value="ECO:0007669"/>
    <property type="project" value="InterPro"/>
</dbReference>
<proteinExistence type="predicted"/>
<dbReference type="RefSeq" id="WP_069978835.1">
    <property type="nucleotide sequence ID" value="NZ_CP017269.1"/>
</dbReference>
<keyword evidence="3" id="KW-1185">Reference proteome</keyword>
<gene>
    <name evidence="2" type="ORF">Gferi_17695</name>
</gene>
<evidence type="ECO:0000313" key="2">
    <source>
        <dbReference type="EMBL" id="AOT71224.1"/>
    </source>
</evidence>
<reference evidence="2 3" key="1">
    <citation type="submission" date="2016-09" db="EMBL/GenBank/DDBJ databases">
        <title>Genomic analysis reveals versatility of anaerobic energy metabolism of Geosporobacter ferrireducens IRF9 of phylum Firmicutes.</title>
        <authorList>
            <person name="Kim S.-J."/>
        </authorList>
    </citation>
    <scope>NUCLEOTIDE SEQUENCE [LARGE SCALE GENOMIC DNA]</scope>
    <source>
        <strain evidence="2 3">IRF9</strain>
    </source>
</reference>
<dbReference type="Gene3D" id="3.20.20.140">
    <property type="entry name" value="Metal-dependent hydrolases"/>
    <property type="match status" value="1"/>
</dbReference>
<dbReference type="EMBL" id="CP017269">
    <property type="protein sequence ID" value="AOT71224.1"/>
    <property type="molecule type" value="Genomic_DNA"/>
</dbReference>
<dbReference type="PANTHER" id="PTHR22642">
    <property type="entry name" value="IMIDAZOLONEPROPIONASE"/>
    <property type="match status" value="1"/>
</dbReference>
<name>A0A1D8GJY8_9FIRM</name>
<dbReference type="PANTHER" id="PTHR22642:SF2">
    <property type="entry name" value="PROTEIN LONG AFTER FAR-RED 3"/>
    <property type="match status" value="1"/>
</dbReference>
<dbReference type="SUPFAM" id="SSF51556">
    <property type="entry name" value="Metallo-dependent hydrolases"/>
    <property type="match status" value="1"/>
</dbReference>
<dbReference type="KEGG" id="gfe:Gferi_17695"/>
<evidence type="ECO:0000259" key="1">
    <source>
        <dbReference type="Pfam" id="PF07969"/>
    </source>
</evidence>
<sequence>MDVIYFNGNIITMDEKNPKAEAVAVKGGRIVNLGENQEIKSLQNQDTVMIDLENRTMVPGFHDSHMHLLHYGASLQQVDLTGVTSVQEMIHRCRTFAEGKIFNSVKWMEGRGWNQDFFIDNNFPTRYDLDQITTDYPICLARACGHVAVVNSKALEVMDVVKHTPQIHGGHFDVDESGEPLGIFREKALKLIYEHIPEPKLEDIKQMILDASVLALRQGITSVQTDDFEALPVKDFEIIIRAYQELQTSRALPIRVYEQCLLPTVERLERFLNLGYYTGQGDEFFKIGPLKLLCDGSLGARTAYLWEPYADDPTNYGISIYTQEVLDRLVAIAHNAGMQLAIHCIGDKVMDMAFDSIEKAQQGKFRENARHGIIHCQITDETLLNRYKELDVIAHIQPIFIDYDLHIVEQRVGKERAKTSYNWRTMMEKGVHVACGSDCPVEPFDVMPGIYAAVTRKDLKGHPPGGWMPEQRLTVQQALYGFTLGAAYASFEENFKGSIAVGKAADFAVLSEDIFTIESDKLKDVKVLMTVIDGRIMYKKDLGIFDYEGRF</sequence>
<dbReference type="Gene3D" id="3.10.310.70">
    <property type="match status" value="1"/>
</dbReference>
<dbReference type="InterPro" id="IPR013108">
    <property type="entry name" value="Amidohydro_3"/>
</dbReference>
<dbReference type="InterPro" id="IPR033932">
    <property type="entry name" value="YtcJ-like"/>
</dbReference>
<dbReference type="CDD" id="cd01300">
    <property type="entry name" value="YtcJ_like"/>
    <property type="match status" value="1"/>
</dbReference>
<dbReference type="SUPFAM" id="SSF51338">
    <property type="entry name" value="Composite domain of metallo-dependent hydrolases"/>
    <property type="match status" value="1"/>
</dbReference>